<dbReference type="Gene3D" id="3.40.50.300">
    <property type="entry name" value="P-loop containing nucleotide triphosphate hydrolases"/>
    <property type="match status" value="1"/>
</dbReference>
<dbReference type="PANTHER" id="PTHR42798:SF2">
    <property type="entry name" value="ABC TRANSPORTER ATP-BINDING PROTEIN MG467-RELATED"/>
    <property type="match status" value="1"/>
</dbReference>
<dbReference type="Pfam" id="PF00005">
    <property type="entry name" value="ABC_tran"/>
    <property type="match status" value="1"/>
</dbReference>
<evidence type="ECO:0000256" key="1">
    <source>
        <dbReference type="ARBA" id="ARBA00005417"/>
    </source>
</evidence>
<proteinExistence type="inferred from homology"/>
<dbReference type="PANTHER" id="PTHR42798">
    <property type="entry name" value="LIPOPROTEIN-RELEASING SYSTEM ATP-BINDING PROTEIN LOLD"/>
    <property type="match status" value="1"/>
</dbReference>
<evidence type="ECO:0000256" key="4">
    <source>
        <dbReference type="ARBA" id="ARBA00022840"/>
    </source>
</evidence>
<comment type="similarity">
    <text evidence="1">Belongs to the ABC transporter superfamily.</text>
</comment>
<feature type="domain" description="ABC transporter" evidence="5">
    <location>
        <begin position="8"/>
        <end position="238"/>
    </location>
</feature>
<dbReference type="InterPro" id="IPR017911">
    <property type="entry name" value="MacB-like_ATP-bd"/>
</dbReference>
<evidence type="ECO:0000256" key="2">
    <source>
        <dbReference type="ARBA" id="ARBA00022448"/>
    </source>
</evidence>
<dbReference type="GO" id="GO:0016887">
    <property type="term" value="F:ATP hydrolysis activity"/>
    <property type="evidence" value="ECO:0007669"/>
    <property type="project" value="InterPro"/>
</dbReference>
<dbReference type="AlphaFoldDB" id="A0AAX2CF83"/>
<reference evidence="6 7" key="1">
    <citation type="submission" date="2016-08" db="EMBL/GenBank/DDBJ databases">
        <authorList>
            <person name="Loux V."/>
            <person name="Rue O."/>
        </authorList>
    </citation>
    <scope>NUCLEOTIDE SEQUENCE [LARGE SCALE GENOMIC DNA]</scope>
    <source>
        <strain evidence="6 7">AFSSA_08CEB44bac</strain>
    </source>
</reference>
<dbReference type="InterPro" id="IPR003439">
    <property type="entry name" value="ABC_transporter-like_ATP-bd"/>
</dbReference>
<sequence length="245" mass="27737">MDVMNQIIKLNHVMKIFNNQKVLKDISIAIKKNQFTVVVGPSGSGKSTMLNVMSGLLTPSSGEVILDGKDITKMSKDQIRLFRREHVGQIFQSYHLLSYLTARENIEIGAFKNQDLKNLDQLADLLKIHHILDKFPAELFGGEQQRVAIGRALIKNPKILFCDEATGALDEENSKNVVKLIHHVKKKFNITIVFITHNLEIAKTADEVITVNNGEIYSVLENKNPLDPDKMNLKYKEDKIIGQYK</sequence>
<name>A0AAX2CF83_9BACI</name>
<keyword evidence="3" id="KW-0547">Nucleotide-binding</keyword>
<dbReference type="EMBL" id="FMIK01000020">
    <property type="protein sequence ID" value="SCL89471.1"/>
    <property type="molecule type" value="Genomic_DNA"/>
</dbReference>
<evidence type="ECO:0000259" key="5">
    <source>
        <dbReference type="PROSITE" id="PS50893"/>
    </source>
</evidence>
<evidence type="ECO:0000313" key="6">
    <source>
        <dbReference type="EMBL" id="SCL89471.1"/>
    </source>
</evidence>
<dbReference type="Proteomes" id="UP000242164">
    <property type="component" value="Unassembled WGS sequence"/>
</dbReference>
<dbReference type="SUPFAM" id="SSF52540">
    <property type="entry name" value="P-loop containing nucleoside triphosphate hydrolases"/>
    <property type="match status" value="1"/>
</dbReference>
<evidence type="ECO:0000256" key="3">
    <source>
        <dbReference type="ARBA" id="ARBA00022741"/>
    </source>
</evidence>
<dbReference type="GO" id="GO:0005524">
    <property type="term" value="F:ATP binding"/>
    <property type="evidence" value="ECO:0007669"/>
    <property type="project" value="UniProtKB-KW"/>
</dbReference>
<gene>
    <name evidence="6" type="ORF">BCB44BAC_01539</name>
</gene>
<evidence type="ECO:0000313" key="7">
    <source>
        <dbReference type="Proteomes" id="UP000242164"/>
    </source>
</evidence>
<dbReference type="InterPro" id="IPR003593">
    <property type="entry name" value="AAA+_ATPase"/>
</dbReference>
<keyword evidence="4 6" id="KW-0067">ATP-binding</keyword>
<accession>A0AAX2CF83</accession>
<dbReference type="SMART" id="SM00382">
    <property type="entry name" value="AAA"/>
    <property type="match status" value="1"/>
</dbReference>
<comment type="caution">
    <text evidence="6">The sequence shown here is derived from an EMBL/GenBank/DDBJ whole genome shotgun (WGS) entry which is preliminary data.</text>
</comment>
<protein>
    <submittedName>
        <fullName evidence="6">ABC transporter, ATP-binding protein</fullName>
    </submittedName>
</protein>
<dbReference type="PROSITE" id="PS50893">
    <property type="entry name" value="ABC_TRANSPORTER_2"/>
    <property type="match status" value="1"/>
</dbReference>
<dbReference type="InterPro" id="IPR027417">
    <property type="entry name" value="P-loop_NTPase"/>
</dbReference>
<keyword evidence="2" id="KW-0813">Transport</keyword>
<organism evidence="6 7">
    <name type="scientific">Bacillus cytotoxicus</name>
    <dbReference type="NCBI Taxonomy" id="580165"/>
    <lineage>
        <taxon>Bacteria</taxon>
        <taxon>Bacillati</taxon>
        <taxon>Bacillota</taxon>
        <taxon>Bacilli</taxon>
        <taxon>Bacillales</taxon>
        <taxon>Bacillaceae</taxon>
        <taxon>Bacillus</taxon>
        <taxon>Bacillus cereus group</taxon>
    </lineage>
</organism>
<dbReference type="CDD" id="cd03255">
    <property type="entry name" value="ABC_MJ0796_LolCDE_FtsE"/>
    <property type="match status" value="1"/>
</dbReference>